<evidence type="ECO:0000256" key="14">
    <source>
        <dbReference type="ARBA" id="ARBA00049551"/>
    </source>
</evidence>
<dbReference type="EMBL" id="KJ648495">
    <property type="protein sequence ID" value="AIG99665.1"/>
    <property type="molecule type" value="Genomic_DNA"/>
</dbReference>
<dbReference type="EC" id="7.1.1.2" evidence="3 15"/>
<feature type="transmembrane region" description="Helical" evidence="15">
    <location>
        <begin position="147"/>
        <end position="167"/>
    </location>
</feature>
<comment type="function">
    <text evidence="15">Core subunit of the mitochondrial membrane respiratory chain NADH dehydrogenase (Complex I) which catalyzes electron transfer from NADH through the respiratory chain, using ubiquinone as an electron acceptor. Essential for the catalytic activity and assembly of complex I.</text>
</comment>
<dbReference type="GeneID" id="25076102"/>
<evidence type="ECO:0000256" key="7">
    <source>
        <dbReference type="ARBA" id="ARBA00022692"/>
    </source>
</evidence>
<keyword evidence="9 15" id="KW-0249">Electron transport</keyword>
<dbReference type="InterPro" id="IPR042106">
    <property type="entry name" value="Nuo/plastoQ_OxRdtase_6_NuoJ"/>
</dbReference>
<evidence type="ECO:0000256" key="12">
    <source>
        <dbReference type="ARBA" id="ARBA00023128"/>
    </source>
</evidence>
<dbReference type="GO" id="GO:0008137">
    <property type="term" value="F:NADH dehydrogenase (ubiquinone) activity"/>
    <property type="evidence" value="ECO:0007669"/>
    <property type="project" value="UniProtKB-UniRule"/>
</dbReference>
<evidence type="ECO:0000256" key="10">
    <source>
        <dbReference type="ARBA" id="ARBA00022989"/>
    </source>
</evidence>
<dbReference type="InterPro" id="IPR050269">
    <property type="entry name" value="ComplexI_Subunit6"/>
</dbReference>
<keyword evidence="11 15" id="KW-0520">NAD</keyword>
<proteinExistence type="inferred from homology"/>
<evidence type="ECO:0000256" key="4">
    <source>
        <dbReference type="ARBA" id="ARBA00021095"/>
    </source>
</evidence>
<feature type="transmembrane region" description="Helical" evidence="15">
    <location>
        <begin position="6"/>
        <end position="21"/>
    </location>
</feature>
<dbReference type="GO" id="GO:0031966">
    <property type="term" value="C:mitochondrial membrane"/>
    <property type="evidence" value="ECO:0007669"/>
    <property type="project" value="UniProtKB-SubCell"/>
</dbReference>
<dbReference type="RefSeq" id="YP_009158951.1">
    <property type="nucleotide sequence ID" value="NC_027578.1"/>
</dbReference>
<keyword evidence="6 15" id="KW-0679">Respiratory chain</keyword>
<dbReference type="InterPro" id="IPR001457">
    <property type="entry name" value="NADH_UbQ/plastoQ_OxRdtase_su6"/>
</dbReference>
<feature type="transmembrane region" description="Helical" evidence="15">
    <location>
        <begin position="26"/>
        <end position="44"/>
    </location>
</feature>
<keyword evidence="13 15" id="KW-0472">Membrane</keyword>
<evidence type="ECO:0000256" key="13">
    <source>
        <dbReference type="ARBA" id="ARBA00023136"/>
    </source>
</evidence>
<accession>A0A0H3UA27</accession>
<dbReference type="AlphaFoldDB" id="A0A0H3UA27"/>
<keyword evidence="8 15" id="KW-1278">Translocase</keyword>
<organism evidence="16">
    <name type="scientific">Eozapus setchuanus</name>
    <name type="common">Chinese jumping mouse</name>
    <dbReference type="NCBI Taxonomy" id="101673"/>
    <lineage>
        <taxon>Eukaryota</taxon>
        <taxon>Metazoa</taxon>
        <taxon>Chordata</taxon>
        <taxon>Craniata</taxon>
        <taxon>Vertebrata</taxon>
        <taxon>Euteleostomi</taxon>
        <taxon>Mammalia</taxon>
        <taxon>Eutheria</taxon>
        <taxon>Euarchontoglires</taxon>
        <taxon>Glires</taxon>
        <taxon>Rodentia</taxon>
        <taxon>Myomorpha</taxon>
        <taxon>Dipodoidea</taxon>
        <taxon>Dipodidae</taxon>
        <taxon>Zapodinae</taxon>
        <taxon>Eozapus</taxon>
    </lineage>
</organism>
<dbReference type="CTD" id="4541"/>
<evidence type="ECO:0000256" key="9">
    <source>
        <dbReference type="ARBA" id="ARBA00022982"/>
    </source>
</evidence>
<keyword evidence="5 15" id="KW-0813">Transport</keyword>
<evidence type="ECO:0000256" key="15">
    <source>
        <dbReference type="RuleBase" id="RU004430"/>
    </source>
</evidence>
<reference evidence="16" key="1">
    <citation type="journal article" date="2015" name="Biochem. Syst. Ecol.">
        <title>Two novel mitogenomes of Dipodidae species and phylogeny of Rodentia inferred from the complete mitogenomes.</title>
        <authorList>
            <person name="Yue H."/>
            <person name="Yan C."/>
            <person name="Tu F."/>
            <person name="Yang C."/>
            <person name="Ma W."/>
            <person name="Fan Z."/>
            <person name="Song Z."/>
            <person name="Owens J."/>
            <person name="Liu S."/>
            <person name="Zhang X."/>
        </authorList>
    </citation>
    <scope>NUCLEOTIDE SEQUENCE</scope>
</reference>
<keyword evidence="10 15" id="KW-1133">Transmembrane helix</keyword>
<sequence length="173" mass="18500">MTMSILLLNFMFIACFIAFAIKPSPIYGGLGLIISGGVGCGMILELGGSYLGLVVFLVYLGGMMVVFGYTTAMAAEDYPETWVSTTVMLMLMGGGLLAELLIMAWLVLGDGMEVISLDNVNYWVVFTGDEGGFVAEDAIGVAALYSYGWWLVVVAGWALFVSVFIAIEITRGI</sequence>
<feature type="transmembrane region" description="Helical" evidence="15">
    <location>
        <begin position="50"/>
        <end position="75"/>
    </location>
</feature>
<keyword evidence="12 15" id="KW-0496">Mitochondrion</keyword>
<comment type="subcellular location">
    <subcellularLocation>
        <location evidence="1 15">Mitochondrion membrane</location>
        <topology evidence="1 15">Multi-pass membrane protein</topology>
    </subcellularLocation>
</comment>
<evidence type="ECO:0000256" key="5">
    <source>
        <dbReference type="ARBA" id="ARBA00022448"/>
    </source>
</evidence>
<evidence type="ECO:0000256" key="11">
    <source>
        <dbReference type="ARBA" id="ARBA00023027"/>
    </source>
</evidence>
<evidence type="ECO:0000256" key="3">
    <source>
        <dbReference type="ARBA" id="ARBA00012944"/>
    </source>
</evidence>
<evidence type="ECO:0000256" key="6">
    <source>
        <dbReference type="ARBA" id="ARBA00022660"/>
    </source>
</evidence>
<evidence type="ECO:0000256" key="2">
    <source>
        <dbReference type="ARBA" id="ARBA00005698"/>
    </source>
</evidence>
<name>A0A0H3UA27_9RODE</name>
<keyword evidence="15" id="KW-0830">Ubiquinone</keyword>
<comment type="similarity">
    <text evidence="2 15">Belongs to the complex I subunit 6 family.</text>
</comment>
<comment type="catalytic activity">
    <reaction evidence="14 15">
        <text>a ubiquinone + NADH + 5 H(+)(in) = a ubiquinol + NAD(+) + 4 H(+)(out)</text>
        <dbReference type="Rhea" id="RHEA:29091"/>
        <dbReference type="Rhea" id="RHEA-COMP:9565"/>
        <dbReference type="Rhea" id="RHEA-COMP:9566"/>
        <dbReference type="ChEBI" id="CHEBI:15378"/>
        <dbReference type="ChEBI" id="CHEBI:16389"/>
        <dbReference type="ChEBI" id="CHEBI:17976"/>
        <dbReference type="ChEBI" id="CHEBI:57540"/>
        <dbReference type="ChEBI" id="CHEBI:57945"/>
        <dbReference type="EC" id="7.1.1.2"/>
    </reaction>
</comment>
<geneLocation type="mitochondrion" evidence="16"/>
<dbReference type="PANTHER" id="PTHR11435:SF1">
    <property type="entry name" value="NADH-UBIQUINONE OXIDOREDUCTASE CHAIN 6"/>
    <property type="match status" value="1"/>
</dbReference>
<gene>
    <name evidence="16" type="primary">ND6</name>
</gene>
<dbReference type="PANTHER" id="PTHR11435">
    <property type="entry name" value="NADH UBIQUINONE OXIDOREDUCTASE SUBUNIT ND6"/>
    <property type="match status" value="1"/>
</dbReference>
<evidence type="ECO:0000313" key="16">
    <source>
        <dbReference type="EMBL" id="AIG99665.1"/>
    </source>
</evidence>
<protein>
    <recommendedName>
        <fullName evidence="4 15">NADH-ubiquinone oxidoreductase chain 6</fullName>
        <ecNumber evidence="3 15">7.1.1.2</ecNumber>
    </recommendedName>
</protein>
<evidence type="ECO:0000256" key="8">
    <source>
        <dbReference type="ARBA" id="ARBA00022967"/>
    </source>
</evidence>
<dbReference type="Gene3D" id="1.20.120.1200">
    <property type="entry name" value="NADH-ubiquinone/plastoquinone oxidoreductase chain 6, subunit NuoJ"/>
    <property type="match status" value="1"/>
</dbReference>
<feature type="transmembrane region" description="Helical" evidence="15">
    <location>
        <begin position="87"/>
        <end position="108"/>
    </location>
</feature>
<dbReference type="Pfam" id="PF00499">
    <property type="entry name" value="Oxidored_q3"/>
    <property type="match status" value="1"/>
</dbReference>
<keyword evidence="7 15" id="KW-0812">Transmembrane</keyword>
<evidence type="ECO:0000256" key="1">
    <source>
        <dbReference type="ARBA" id="ARBA00004225"/>
    </source>
</evidence>